<accession>A0A2Z3GYC2</accession>
<protein>
    <recommendedName>
        <fullName evidence="3">Transposase</fullName>
    </recommendedName>
</protein>
<name>A0A2Z3GYC2_9BACT</name>
<organism evidence="1 2">
    <name type="scientific">Gemmata obscuriglobus</name>
    <dbReference type="NCBI Taxonomy" id="114"/>
    <lineage>
        <taxon>Bacteria</taxon>
        <taxon>Pseudomonadati</taxon>
        <taxon>Planctomycetota</taxon>
        <taxon>Planctomycetia</taxon>
        <taxon>Gemmatales</taxon>
        <taxon>Gemmataceae</taxon>
        <taxon>Gemmata</taxon>
    </lineage>
</organism>
<dbReference type="EMBL" id="CP025958">
    <property type="protein sequence ID" value="AWM37651.1"/>
    <property type="molecule type" value="Genomic_DNA"/>
</dbReference>
<dbReference type="RefSeq" id="WP_010035386.1">
    <property type="nucleotide sequence ID" value="NZ_CP025958.1"/>
</dbReference>
<reference evidence="1 2" key="1">
    <citation type="submission" date="2018-01" db="EMBL/GenBank/DDBJ databases">
        <title>G. obscuriglobus.</title>
        <authorList>
            <person name="Franke J."/>
            <person name="Blomberg W."/>
            <person name="Selmecki A."/>
        </authorList>
    </citation>
    <scope>NUCLEOTIDE SEQUENCE [LARGE SCALE GENOMIC DNA]</scope>
    <source>
        <strain evidence="1 2">DSM 5831</strain>
    </source>
</reference>
<evidence type="ECO:0008006" key="3">
    <source>
        <dbReference type="Google" id="ProtNLM"/>
    </source>
</evidence>
<evidence type="ECO:0000313" key="2">
    <source>
        <dbReference type="Proteomes" id="UP000245802"/>
    </source>
</evidence>
<sequence>MSDPLTHLVRAVLREWTGPDPRLAYVTDAGDNEAGYYQRVLRTMTHPRTGARLEWHRVIDFYLALERVWAMAGALFGEGTAAARSWARKMGRLLKRPNGPFRVLHSAAAVRAARVLSPGRKKEYEAAYRYIRARTRWMQYHEYKGWHVPLGSGITEAACKTVFTQRLKLSGMRWTKAGAQVILSLRVVLLSGIWDDVYRQTLTTHNDNEIQTPDPKPEIPMRKRSQLMCVYVNKRRELGS</sequence>
<dbReference type="OrthoDB" id="231509at2"/>
<dbReference type="KEGG" id="gog:C1280_12060"/>
<keyword evidence="2" id="KW-1185">Reference proteome</keyword>
<gene>
    <name evidence="1" type="ORF">C1280_12060</name>
</gene>
<proteinExistence type="predicted"/>
<dbReference type="Proteomes" id="UP000245802">
    <property type="component" value="Chromosome"/>
</dbReference>
<dbReference type="AlphaFoldDB" id="A0A2Z3GYC2"/>
<evidence type="ECO:0000313" key="1">
    <source>
        <dbReference type="EMBL" id="AWM37651.1"/>
    </source>
</evidence>